<protein>
    <submittedName>
        <fullName evidence="2">Uncharacterized protein</fullName>
    </submittedName>
</protein>
<sequence length="47" mass="5417">MVRSRSVIQPAHEQGRPCPSQLSQTKPCPIRPCYSWLLSEWSSCRTE</sequence>
<proteinExistence type="predicted"/>
<organism evidence="2 3">
    <name type="scientific">Scleropages formosus</name>
    <name type="common">Asian bonytongue</name>
    <name type="synonym">Osteoglossum formosum</name>
    <dbReference type="NCBI Taxonomy" id="113540"/>
    <lineage>
        <taxon>Eukaryota</taxon>
        <taxon>Metazoa</taxon>
        <taxon>Chordata</taxon>
        <taxon>Craniata</taxon>
        <taxon>Vertebrata</taxon>
        <taxon>Euteleostomi</taxon>
        <taxon>Actinopterygii</taxon>
        <taxon>Neopterygii</taxon>
        <taxon>Teleostei</taxon>
        <taxon>Osteoglossocephala</taxon>
        <taxon>Osteoglossomorpha</taxon>
        <taxon>Osteoglossiformes</taxon>
        <taxon>Osteoglossidae</taxon>
        <taxon>Scleropages</taxon>
    </lineage>
</organism>
<dbReference type="GO" id="GO:0005886">
    <property type="term" value="C:plasma membrane"/>
    <property type="evidence" value="ECO:0007669"/>
    <property type="project" value="TreeGrafter"/>
</dbReference>
<dbReference type="AlphaFoldDB" id="A0A0P7WES6"/>
<accession>A0A0P7WES6</accession>
<evidence type="ECO:0000313" key="3">
    <source>
        <dbReference type="Proteomes" id="UP000034805"/>
    </source>
</evidence>
<dbReference type="PANTHER" id="PTHR11311:SF7">
    <property type="entry name" value="THROMBOSPONDIN TYPE-1 DOMAIN-CONTAINING PROTEIN 7B"/>
    <property type="match status" value="1"/>
</dbReference>
<dbReference type="Proteomes" id="UP000034805">
    <property type="component" value="Unassembled WGS sequence"/>
</dbReference>
<feature type="region of interest" description="Disordered" evidence="1">
    <location>
        <begin position="1"/>
        <end position="26"/>
    </location>
</feature>
<dbReference type="InterPro" id="IPR000884">
    <property type="entry name" value="TSP1_rpt"/>
</dbReference>
<evidence type="ECO:0000313" key="2">
    <source>
        <dbReference type="EMBL" id="KPP61776.1"/>
    </source>
</evidence>
<dbReference type="GO" id="GO:0030036">
    <property type="term" value="P:actin cytoskeleton organization"/>
    <property type="evidence" value="ECO:0007669"/>
    <property type="project" value="TreeGrafter"/>
</dbReference>
<reference evidence="2 3" key="1">
    <citation type="submission" date="2015-08" db="EMBL/GenBank/DDBJ databases">
        <title>The genome of the Asian arowana (Scleropages formosus).</title>
        <authorList>
            <person name="Tan M.H."/>
            <person name="Gan H.M."/>
            <person name="Croft L.J."/>
            <person name="Austin C.M."/>
        </authorList>
    </citation>
    <scope>NUCLEOTIDE SEQUENCE [LARGE SCALE GENOMIC DNA]</scope>
    <source>
        <strain evidence="2">Aro1</strain>
    </source>
</reference>
<dbReference type="Pfam" id="PF00090">
    <property type="entry name" value="TSP_1"/>
    <property type="match status" value="1"/>
</dbReference>
<dbReference type="EMBL" id="JARO02009315">
    <property type="protein sequence ID" value="KPP61776.1"/>
    <property type="molecule type" value="Genomic_DNA"/>
</dbReference>
<dbReference type="PANTHER" id="PTHR11311">
    <property type="entry name" value="SPONDIN"/>
    <property type="match status" value="1"/>
</dbReference>
<evidence type="ECO:0000256" key="1">
    <source>
        <dbReference type="SAM" id="MobiDB-lite"/>
    </source>
</evidence>
<dbReference type="InterPro" id="IPR051418">
    <property type="entry name" value="Spondin/Thrombospondin_T1"/>
</dbReference>
<comment type="caution">
    <text evidence="2">The sequence shown here is derived from an EMBL/GenBank/DDBJ whole genome shotgun (WGS) entry which is preliminary data.</text>
</comment>
<gene>
    <name evidence="2" type="ORF">Z043_120086</name>
</gene>
<name>A0A0P7WES6_SCLFO</name>
<feature type="non-terminal residue" evidence="2">
    <location>
        <position position="47"/>
    </location>
</feature>
<dbReference type="PROSITE" id="PS50092">
    <property type="entry name" value="TSP1"/>
    <property type="match status" value="1"/>
</dbReference>